<dbReference type="EMBL" id="BMAO01010125">
    <property type="protein sequence ID" value="GFQ65022.1"/>
    <property type="molecule type" value="Genomic_DNA"/>
</dbReference>
<dbReference type="InterPro" id="IPR009003">
    <property type="entry name" value="Peptidase_S1_PA"/>
</dbReference>
<dbReference type="GO" id="GO:0006508">
    <property type="term" value="P:proteolysis"/>
    <property type="evidence" value="ECO:0007669"/>
    <property type="project" value="UniProtKB-KW"/>
</dbReference>
<comment type="caution">
    <text evidence="14">The sequence shown here is derived from an EMBL/GenBank/DDBJ whole genome shotgun (WGS) entry which is preliminary data.</text>
</comment>
<evidence type="ECO:0000256" key="6">
    <source>
        <dbReference type="ARBA" id="ARBA00022825"/>
    </source>
</evidence>
<dbReference type="AlphaFoldDB" id="A0A8X6EYL6"/>
<dbReference type="Proteomes" id="UP000887116">
    <property type="component" value="Unassembled WGS sequence"/>
</dbReference>
<keyword evidence="2" id="KW-0964">Secreted</keyword>
<dbReference type="Pfam" id="PF00089">
    <property type="entry name" value="Trypsin"/>
    <property type="match status" value="1"/>
</dbReference>
<dbReference type="Gene3D" id="2.10.70.10">
    <property type="entry name" value="Complement Module, domain 1"/>
    <property type="match status" value="5"/>
</dbReference>
<dbReference type="PROSITE" id="PS50240">
    <property type="entry name" value="TRYPSIN_DOM"/>
    <property type="match status" value="1"/>
</dbReference>
<dbReference type="PANTHER" id="PTHR24264:SF54">
    <property type="entry name" value="PEPTIDASE S1 DOMAIN-CONTAINING PROTEIN"/>
    <property type="match status" value="1"/>
</dbReference>
<evidence type="ECO:0000256" key="4">
    <source>
        <dbReference type="ARBA" id="ARBA00022729"/>
    </source>
</evidence>
<dbReference type="Pfam" id="PF00084">
    <property type="entry name" value="Sushi"/>
    <property type="match status" value="5"/>
</dbReference>
<organism evidence="14 15">
    <name type="scientific">Trichonephila clavata</name>
    <name type="common">Joro spider</name>
    <name type="synonym">Nephila clavata</name>
    <dbReference type="NCBI Taxonomy" id="2740835"/>
    <lineage>
        <taxon>Eukaryota</taxon>
        <taxon>Metazoa</taxon>
        <taxon>Ecdysozoa</taxon>
        <taxon>Arthropoda</taxon>
        <taxon>Chelicerata</taxon>
        <taxon>Arachnida</taxon>
        <taxon>Araneae</taxon>
        <taxon>Araneomorphae</taxon>
        <taxon>Entelegynae</taxon>
        <taxon>Araneoidea</taxon>
        <taxon>Nephilidae</taxon>
        <taxon>Trichonephila</taxon>
    </lineage>
</organism>
<dbReference type="InterPro" id="IPR050127">
    <property type="entry name" value="Serine_Proteases_S1"/>
</dbReference>
<dbReference type="Gene3D" id="3.10.100.10">
    <property type="entry name" value="Mannose-Binding Protein A, subunit A"/>
    <property type="match status" value="1"/>
</dbReference>
<dbReference type="InterPro" id="IPR016186">
    <property type="entry name" value="C-type_lectin-like/link_sf"/>
</dbReference>
<dbReference type="SUPFAM" id="SSF69848">
    <property type="entry name" value="LCCL domain"/>
    <property type="match status" value="1"/>
</dbReference>
<evidence type="ECO:0000256" key="8">
    <source>
        <dbReference type="PROSITE-ProRule" id="PRU00302"/>
    </source>
</evidence>
<evidence type="ECO:0000313" key="14">
    <source>
        <dbReference type="EMBL" id="GFQ65022.1"/>
    </source>
</evidence>
<dbReference type="PROSITE" id="PS00022">
    <property type="entry name" value="EGF_1"/>
    <property type="match status" value="1"/>
</dbReference>
<feature type="disulfide bond" evidence="8">
    <location>
        <begin position="634"/>
        <end position="661"/>
    </location>
</feature>
<feature type="domain" description="Peptidase S1" evidence="11">
    <location>
        <begin position="791"/>
        <end position="1047"/>
    </location>
</feature>
<dbReference type="PROSITE" id="PS00134">
    <property type="entry name" value="TRYPSIN_HIS"/>
    <property type="match status" value="1"/>
</dbReference>
<reference evidence="14" key="1">
    <citation type="submission" date="2020-07" db="EMBL/GenBank/DDBJ databases">
        <title>Multicomponent nature underlies the extraordinary mechanical properties of spider dragline silk.</title>
        <authorList>
            <person name="Kono N."/>
            <person name="Nakamura H."/>
            <person name="Mori M."/>
            <person name="Yoshida Y."/>
            <person name="Ohtoshi R."/>
            <person name="Malay A.D."/>
            <person name="Moran D.A.P."/>
            <person name="Tomita M."/>
            <person name="Numata K."/>
            <person name="Arakawa K."/>
        </authorList>
    </citation>
    <scope>NUCLEOTIDE SEQUENCE</scope>
</reference>
<feature type="signal peptide" evidence="10">
    <location>
        <begin position="1"/>
        <end position="23"/>
    </location>
</feature>
<feature type="domain" description="Sushi" evidence="13">
    <location>
        <begin position="723"/>
        <end position="778"/>
    </location>
</feature>
<dbReference type="Gene3D" id="2.10.25.10">
    <property type="entry name" value="Laminin"/>
    <property type="match status" value="1"/>
</dbReference>
<dbReference type="Pfam" id="PF03815">
    <property type="entry name" value="LCCL"/>
    <property type="match status" value="1"/>
</dbReference>
<evidence type="ECO:0000313" key="15">
    <source>
        <dbReference type="Proteomes" id="UP000887116"/>
    </source>
</evidence>
<dbReference type="InterPro" id="IPR001314">
    <property type="entry name" value="Peptidase_S1A"/>
</dbReference>
<feature type="domain" description="LCCL" evidence="12">
    <location>
        <begin position="369"/>
        <end position="465"/>
    </location>
</feature>
<feature type="chain" id="PRO_5036473475" evidence="10">
    <location>
        <begin position="24"/>
        <end position="1047"/>
    </location>
</feature>
<keyword evidence="15" id="KW-1185">Reference proteome</keyword>
<dbReference type="FunFam" id="2.40.10.10:FF:000183">
    <property type="entry name" value="Complement component 1, s subcomponent"/>
    <property type="match status" value="1"/>
</dbReference>
<sequence>MKMLWTICVIFIGCFIDISYTKGVDFGLCDDTEFICACGYAILTFLATSEGHLFVKDGFVGVGIDFSKLGIGGKCPSSINITCPCGQSQTPIEVSIDVCNYAYRWKVRCKPCNDLKEEDVCPKYLPCKQCHADGKDGCASCPDGKFGTWCENDCTCVNRGVCEKDGKCTCSPEFEGRNCEKRKGCVPPGPIEPPLMAVLSPPNRPVTVVFSCPSEYELRGAAILTCLSNEKWSSSIPTCLPKCPLLSAPANGRLTFSANELVEGVTAITICNPYHRLIGNDMITCLAGGKWSGELPVCEKLATCPDPGLVKFAERIIPPDSVKLAGHFIQDSRIEYKCQADYEQFGTDTILCLYDGTWSDNLPSCVKVSTVIPNCNTKGSDIVTEEGVSVRIICPPECSDERFHVWGTSIYRQVSSVCQAAVHSAKITNSGGQVAVINNGPYSHFTGSFSNNVESESFDDRDESFRFDKLPPISRSLLSKDCDKGMVKLEHLCAYISNNKRPYEEAQAVCSNMGLQLQLPSAPDDLIRLTTLLGSKSIESVWGELKSEITLDNSTEPLNSTYESKCPSVSMIESEFKPSDKDCHELLNYVCLKKSQANALAICEDPGLLKDGHASHVGKIDDVFYVGSSIEYSCLSLHYLKGADVISCTINGSWTDQKPTCIKVNACEDPPVPIGGFVTYLPPLKTSTQQRAAIHTGGLIGSRAARLPAGLSAPLPQNIPSATTTVEPETISLPPGIHRIGVRAMYDCESRYYKLIGSRTRRCQGEGEWSGRPPTCIPVCGRSDSPRSPFIVNGNATDVGQWPWQAGIARYLPDYNQWFLLCGGSLLNERWVITAAHCVTYAGTILTIDPDKFQVYLGKFHRQDSKDDEYVQVRKIQEIHIYPDYDPGLFDADIALLQLDSPVQLNSRVQPICLPTEQSTRDNLVEGKRGVVTGWGMNENETYSETLQQAVLPVVARERCEKGYAESDLPLTVTENMFCAGFEAGRSDACSGDSGGPMVFTDDSSKERKWVLEGIVSWGSPQGCGNPKQYGGFTTVSKFLDWIHLFF</sequence>
<evidence type="ECO:0000256" key="2">
    <source>
        <dbReference type="ARBA" id="ARBA00022525"/>
    </source>
</evidence>
<dbReference type="CDD" id="cd00033">
    <property type="entry name" value="CCP"/>
    <property type="match status" value="5"/>
</dbReference>
<feature type="domain" description="Sushi" evidence="13">
    <location>
        <begin position="601"/>
        <end position="663"/>
    </location>
</feature>
<evidence type="ECO:0000256" key="10">
    <source>
        <dbReference type="SAM" id="SignalP"/>
    </source>
</evidence>
<dbReference type="GO" id="GO:0005615">
    <property type="term" value="C:extracellular space"/>
    <property type="evidence" value="ECO:0007669"/>
    <property type="project" value="TreeGrafter"/>
</dbReference>
<dbReference type="SUPFAM" id="SSF50494">
    <property type="entry name" value="Trypsin-like serine proteases"/>
    <property type="match status" value="1"/>
</dbReference>
<dbReference type="OrthoDB" id="6147874at2759"/>
<name>A0A8X6EYL6_TRICU</name>
<protein>
    <submittedName>
        <fullName evidence="14">Limulus clotting factor C</fullName>
    </submittedName>
</protein>
<gene>
    <name evidence="14" type="ORF">TNCT_476662</name>
</gene>
<keyword evidence="3 9" id="KW-0645">Protease</keyword>
<dbReference type="InterPro" id="IPR004043">
    <property type="entry name" value="LCCL"/>
</dbReference>
<dbReference type="PROSITE" id="PS50923">
    <property type="entry name" value="SUSHI"/>
    <property type="match status" value="4"/>
</dbReference>
<keyword evidence="4 10" id="KW-0732">Signal</keyword>
<dbReference type="SMART" id="SM00032">
    <property type="entry name" value="CCP"/>
    <property type="match status" value="5"/>
</dbReference>
<evidence type="ECO:0000256" key="5">
    <source>
        <dbReference type="ARBA" id="ARBA00022801"/>
    </source>
</evidence>
<keyword evidence="8" id="KW-0768">Sushi</keyword>
<dbReference type="InterPro" id="IPR035976">
    <property type="entry name" value="Sushi/SCR/CCP_sf"/>
</dbReference>
<comment type="subcellular location">
    <subcellularLocation>
        <location evidence="1">Secreted</location>
    </subcellularLocation>
</comment>
<dbReference type="SMART" id="SM00603">
    <property type="entry name" value="LCCL"/>
    <property type="match status" value="1"/>
</dbReference>
<dbReference type="InterPro" id="IPR016187">
    <property type="entry name" value="CTDL_fold"/>
</dbReference>
<keyword evidence="6 9" id="KW-0720">Serine protease</keyword>
<proteinExistence type="predicted"/>
<dbReference type="SMART" id="SM00020">
    <property type="entry name" value="Tryp_SPc"/>
    <property type="match status" value="1"/>
</dbReference>
<evidence type="ECO:0000256" key="9">
    <source>
        <dbReference type="RuleBase" id="RU363034"/>
    </source>
</evidence>
<evidence type="ECO:0000256" key="3">
    <source>
        <dbReference type="ARBA" id="ARBA00022670"/>
    </source>
</evidence>
<feature type="disulfide bond" evidence="8">
    <location>
        <begin position="271"/>
        <end position="298"/>
    </location>
</feature>
<dbReference type="InterPro" id="IPR000436">
    <property type="entry name" value="Sushi_SCR_CCP_dom"/>
</dbReference>
<dbReference type="Gene3D" id="2.170.130.20">
    <property type="entry name" value="LCCL-like domain"/>
    <property type="match status" value="1"/>
</dbReference>
<keyword evidence="7 8" id="KW-1015">Disulfide bond</keyword>
<dbReference type="InterPro" id="IPR033116">
    <property type="entry name" value="TRYPSIN_SER"/>
</dbReference>
<dbReference type="SUPFAM" id="SSF57535">
    <property type="entry name" value="Complement control module/SCR domain"/>
    <property type="match status" value="4"/>
</dbReference>
<dbReference type="InterPro" id="IPR043504">
    <property type="entry name" value="Peptidase_S1_PA_chymotrypsin"/>
</dbReference>
<evidence type="ECO:0000259" key="12">
    <source>
        <dbReference type="PROSITE" id="PS50820"/>
    </source>
</evidence>
<dbReference type="InterPro" id="IPR000742">
    <property type="entry name" value="EGF"/>
</dbReference>
<comment type="caution">
    <text evidence="8">Lacks conserved residue(s) required for the propagation of feature annotation.</text>
</comment>
<dbReference type="Gene3D" id="2.40.10.10">
    <property type="entry name" value="Trypsin-like serine proteases"/>
    <property type="match status" value="1"/>
</dbReference>
<evidence type="ECO:0000259" key="13">
    <source>
        <dbReference type="PROSITE" id="PS50923"/>
    </source>
</evidence>
<feature type="disulfide bond" evidence="8">
    <location>
        <begin position="338"/>
        <end position="365"/>
    </location>
</feature>
<evidence type="ECO:0000256" key="1">
    <source>
        <dbReference type="ARBA" id="ARBA00004613"/>
    </source>
</evidence>
<accession>A0A8X6EYL6</accession>
<dbReference type="InterPro" id="IPR018114">
    <property type="entry name" value="TRYPSIN_HIS"/>
</dbReference>
<dbReference type="PROSITE" id="PS00135">
    <property type="entry name" value="TRYPSIN_SER"/>
    <property type="match status" value="1"/>
</dbReference>
<evidence type="ECO:0000256" key="7">
    <source>
        <dbReference type="ARBA" id="ARBA00023157"/>
    </source>
</evidence>
<feature type="domain" description="Sushi" evidence="13">
    <location>
        <begin position="241"/>
        <end position="300"/>
    </location>
</feature>
<dbReference type="PRINTS" id="PR00722">
    <property type="entry name" value="CHYMOTRYPSIN"/>
</dbReference>
<evidence type="ECO:0000259" key="11">
    <source>
        <dbReference type="PROSITE" id="PS50240"/>
    </source>
</evidence>
<keyword evidence="5 9" id="KW-0378">Hydrolase</keyword>
<dbReference type="SUPFAM" id="SSF56436">
    <property type="entry name" value="C-type lectin-like"/>
    <property type="match status" value="1"/>
</dbReference>
<dbReference type="CDD" id="cd00190">
    <property type="entry name" value="Tryp_SPc"/>
    <property type="match status" value="1"/>
</dbReference>
<dbReference type="GO" id="GO:0004252">
    <property type="term" value="F:serine-type endopeptidase activity"/>
    <property type="evidence" value="ECO:0007669"/>
    <property type="project" value="InterPro"/>
</dbReference>
<dbReference type="InterPro" id="IPR036609">
    <property type="entry name" value="LCCL_sf"/>
</dbReference>
<feature type="domain" description="Sushi" evidence="13">
    <location>
        <begin position="302"/>
        <end position="367"/>
    </location>
</feature>
<dbReference type="PANTHER" id="PTHR24264">
    <property type="entry name" value="TRYPSIN-RELATED"/>
    <property type="match status" value="1"/>
</dbReference>
<dbReference type="PROSITE" id="PS50820">
    <property type="entry name" value="LCCL"/>
    <property type="match status" value="1"/>
</dbReference>
<dbReference type="InterPro" id="IPR001254">
    <property type="entry name" value="Trypsin_dom"/>
</dbReference>